<feature type="compositionally biased region" description="Polar residues" evidence="1">
    <location>
        <begin position="175"/>
        <end position="184"/>
    </location>
</feature>
<feature type="compositionally biased region" description="Low complexity" evidence="1">
    <location>
        <begin position="141"/>
        <end position="152"/>
    </location>
</feature>
<feature type="compositionally biased region" description="Low complexity" evidence="1">
    <location>
        <begin position="244"/>
        <end position="261"/>
    </location>
</feature>
<organism evidence="2 3">
    <name type="scientific">Methylobacterium tarhaniae</name>
    <dbReference type="NCBI Taxonomy" id="1187852"/>
    <lineage>
        <taxon>Bacteria</taxon>
        <taxon>Pseudomonadati</taxon>
        <taxon>Pseudomonadota</taxon>
        <taxon>Alphaproteobacteria</taxon>
        <taxon>Hyphomicrobiales</taxon>
        <taxon>Methylobacteriaceae</taxon>
        <taxon>Methylobacterium</taxon>
    </lineage>
</organism>
<accession>A0A0J6SPN3</accession>
<feature type="compositionally biased region" description="Low complexity" evidence="1">
    <location>
        <begin position="49"/>
        <end position="68"/>
    </location>
</feature>
<keyword evidence="3" id="KW-1185">Reference proteome</keyword>
<comment type="caution">
    <text evidence="2">The sequence shown here is derived from an EMBL/GenBank/DDBJ whole genome shotgun (WGS) entry which is preliminary data.</text>
</comment>
<gene>
    <name evidence="2" type="ORF">VQ03_21500</name>
</gene>
<sequence>MRKAARFGRPVRVSWWARNWMCCSASRRARRSRTAMAWQGRLPSRRRITSTGSTAPSAPVSSASKARPFGPASRRRTTASGTISVTGWPISAAGDRPISSARLLLTVTMRRPSQTAMPSTAASARLWISSCASRRRRARPSRVTPVTVRTSSVRLTKPREAANWPSAVAGARPSPATTSQTACGSSTASDRARAAPARLPGLSRRPPRRAIAASTIPAMPDRPSPMSQPGRPAPGRHAETVALTAARPRPSRTPPSATARRGGAEIAVRRPAPARRTMSTRPSSRGSLSRSMPAGRIDAWAMTWLAHSPNPPAMAAAEIQIPRLLPVVARACWNSSIVVTEASRPVRSDRPTSRPSCRASRGSAICSMRGSRSVLG</sequence>
<feature type="compositionally biased region" description="Low complexity" evidence="1">
    <location>
        <begin position="185"/>
        <end position="218"/>
    </location>
</feature>
<name>A0A0J6SPN3_9HYPH</name>
<dbReference type="Proteomes" id="UP000036449">
    <property type="component" value="Unassembled WGS sequence"/>
</dbReference>
<dbReference type="PATRIC" id="fig|1187852.3.peg.1798"/>
<proteinExistence type="predicted"/>
<feature type="region of interest" description="Disordered" evidence="1">
    <location>
        <begin position="342"/>
        <end position="363"/>
    </location>
</feature>
<reference evidence="2 3" key="1">
    <citation type="submission" date="2015-03" db="EMBL/GenBank/DDBJ databases">
        <title>Genome sequencing of Methylobacterium tarhaniae DSM 25844.</title>
        <authorList>
            <person name="Chaudhry V."/>
            <person name="Patil P.B."/>
        </authorList>
    </citation>
    <scope>NUCLEOTIDE SEQUENCE [LARGE SCALE GENOMIC DNA]</scope>
    <source>
        <strain evidence="2 3">DSM 25844</strain>
    </source>
</reference>
<protein>
    <submittedName>
        <fullName evidence="2">Uncharacterized protein</fullName>
    </submittedName>
</protein>
<evidence type="ECO:0000256" key="1">
    <source>
        <dbReference type="SAM" id="MobiDB-lite"/>
    </source>
</evidence>
<feature type="region of interest" description="Disordered" evidence="1">
    <location>
        <begin position="133"/>
        <end position="152"/>
    </location>
</feature>
<evidence type="ECO:0000313" key="2">
    <source>
        <dbReference type="EMBL" id="KMO35629.1"/>
    </source>
</evidence>
<dbReference type="AlphaFoldDB" id="A0A0J6SPN3"/>
<feature type="region of interest" description="Disordered" evidence="1">
    <location>
        <begin position="37"/>
        <end position="81"/>
    </location>
</feature>
<feature type="region of interest" description="Disordered" evidence="1">
    <location>
        <begin position="157"/>
        <end position="292"/>
    </location>
</feature>
<feature type="compositionally biased region" description="Polar residues" evidence="1">
    <location>
        <begin position="277"/>
        <end position="290"/>
    </location>
</feature>
<dbReference type="EMBL" id="LABZ01000160">
    <property type="protein sequence ID" value="KMO35629.1"/>
    <property type="molecule type" value="Genomic_DNA"/>
</dbReference>
<evidence type="ECO:0000313" key="3">
    <source>
        <dbReference type="Proteomes" id="UP000036449"/>
    </source>
</evidence>